<reference evidence="1" key="1">
    <citation type="submission" date="2022-10" db="EMBL/GenBank/DDBJ databases">
        <title>Two novel species of Flavobacterium.</title>
        <authorList>
            <person name="Liu Q."/>
            <person name="Xin Y.-H."/>
        </authorList>
    </citation>
    <scope>NUCLEOTIDE SEQUENCE</scope>
    <source>
        <strain evidence="1">LS1R47</strain>
    </source>
</reference>
<gene>
    <name evidence="1" type="ORF">OIU80_17565</name>
</gene>
<keyword evidence="2" id="KW-1185">Reference proteome</keyword>
<dbReference type="RefSeq" id="WP_264288283.1">
    <property type="nucleotide sequence ID" value="NZ_JAOZEV010000017.1"/>
</dbReference>
<dbReference type="AlphaFoldDB" id="A0A9X3C9K8"/>
<proteinExistence type="predicted"/>
<name>A0A9X3C9K8_9FLAO</name>
<evidence type="ECO:0000313" key="2">
    <source>
        <dbReference type="Proteomes" id="UP001151133"/>
    </source>
</evidence>
<organism evidence="1 2">
    <name type="scientific">Flavobacterium frigoritolerans</name>
    <dbReference type="NCBI Taxonomy" id="2987686"/>
    <lineage>
        <taxon>Bacteria</taxon>
        <taxon>Pseudomonadati</taxon>
        <taxon>Bacteroidota</taxon>
        <taxon>Flavobacteriia</taxon>
        <taxon>Flavobacteriales</taxon>
        <taxon>Flavobacteriaceae</taxon>
        <taxon>Flavobacterium</taxon>
    </lineage>
</organism>
<sequence length="150" mass="17787">METYDLYIINAINTLDQNSLDIYEIKQEKLSNNSFLESKLDLKKAKELKNVLSKKNISSLIVPIEYKEPKIDYFEARKIAEEEYIMVKNKEIKRYGDLKDAPNNPMWYTFIADDYKLQEEGYVPGYWGCSIDKITGRIVDKKEIIYYQFL</sequence>
<dbReference type="Proteomes" id="UP001151133">
    <property type="component" value="Unassembled WGS sequence"/>
</dbReference>
<accession>A0A9X3C9K8</accession>
<protein>
    <submittedName>
        <fullName evidence="1">Uncharacterized protein</fullName>
    </submittedName>
</protein>
<evidence type="ECO:0000313" key="1">
    <source>
        <dbReference type="EMBL" id="MCV9934093.1"/>
    </source>
</evidence>
<dbReference type="EMBL" id="JAOZEV010000017">
    <property type="protein sequence ID" value="MCV9934093.1"/>
    <property type="molecule type" value="Genomic_DNA"/>
</dbReference>
<comment type="caution">
    <text evidence="1">The sequence shown here is derived from an EMBL/GenBank/DDBJ whole genome shotgun (WGS) entry which is preliminary data.</text>
</comment>